<keyword evidence="3 6" id="KW-0812">Transmembrane</keyword>
<proteinExistence type="inferred from homology"/>
<feature type="transmembrane region" description="Helical" evidence="6">
    <location>
        <begin position="107"/>
        <end position="130"/>
    </location>
</feature>
<dbReference type="GO" id="GO:0032472">
    <property type="term" value="P:Golgi calcium ion transport"/>
    <property type="evidence" value="ECO:0007669"/>
    <property type="project" value="TreeGrafter"/>
</dbReference>
<feature type="transmembrane region" description="Helical" evidence="6">
    <location>
        <begin position="70"/>
        <end position="87"/>
    </location>
</feature>
<evidence type="ECO:0000256" key="2">
    <source>
        <dbReference type="ARBA" id="ARBA00009190"/>
    </source>
</evidence>
<dbReference type="GO" id="GO:0005794">
    <property type="term" value="C:Golgi apparatus"/>
    <property type="evidence" value="ECO:0007669"/>
    <property type="project" value="TreeGrafter"/>
</dbReference>
<evidence type="ECO:0000256" key="3">
    <source>
        <dbReference type="ARBA" id="ARBA00022692"/>
    </source>
</evidence>
<evidence type="ECO:0000313" key="7">
    <source>
        <dbReference type="EMBL" id="GAA49121.1"/>
    </source>
</evidence>
<keyword evidence="4 6" id="KW-1133">Transmembrane helix</keyword>
<organism evidence="7 8">
    <name type="scientific">Clonorchis sinensis</name>
    <name type="common">Chinese liver fluke</name>
    <dbReference type="NCBI Taxonomy" id="79923"/>
    <lineage>
        <taxon>Eukaryota</taxon>
        <taxon>Metazoa</taxon>
        <taxon>Spiralia</taxon>
        <taxon>Lophotrochozoa</taxon>
        <taxon>Platyhelminthes</taxon>
        <taxon>Trematoda</taxon>
        <taxon>Digenea</taxon>
        <taxon>Opisthorchiida</taxon>
        <taxon>Opisthorchiata</taxon>
        <taxon>Opisthorchiidae</taxon>
        <taxon>Clonorchis</taxon>
    </lineage>
</organism>
<gene>
    <name evidence="7" type="ORF">CLF_102546</name>
</gene>
<dbReference type="PANTHER" id="PTHR12608">
    <property type="entry name" value="TRANSMEMBRANE PROTEIN HTP-1 RELATED"/>
    <property type="match status" value="1"/>
</dbReference>
<comment type="similarity">
    <text evidence="2 6">Belongs to the GDT1 family.</text>
</comment>
<dbReference type="Proteomes" id="UP000008909">
    <property type="component" value="Unassembled WGS sequence"/>
</dbReference>
<evidence type="ECO:0000256" key="6">
    <source>
        <dbReference type="RuleBase" id="RU365102"/>
    </source>
</evidence>
<dbReference type="GO" id="GO:0015085">
    <property type="term" value="F:calcium ion transmembrane transporter activity"/>
    <property type="evidence" value="ECO:0007669"/>
    <property type="project" value="TreeGrafter"/>
</dbReference>
<dbReference type="GO" id="GO:0005384">
    <property type="term" value="F:manganese ion transmembrane transporter activity"/>
    <property type="evidence" value="ECO:0007669"/>
    <property type="project" value="TreeGrafter"/>
</dbReference>
<comment type="subcellular location">
    <subcellularLocation>
        <location evidence="1 6">Membrane</location>
        <topology evidence="1 6">Multi-pass membrane protein</topology>
    </subcellularLocation>
</comment>
<dbReference type="AlphaFoldDB" id="G7Y836"/>
<reference evidence="7" key="1">
    <citation type="journal article" date="2011" name="Genome Biol.">
        <title>The draft genome of the carcinogenic human liver fluke Clonorchis sinensis.</title>
        <authorList>
            <person name="Wang X."/>
            <person name="Chen W."/>
            <person name="Huang Y."/>
            <person name="Sun J."/>
            <person name="Men J."/>
            <person name="Liu H."/>
            <person name="Luo F."/>
            <person name="Guo L."/>
            <person name="Lv X."/>
            <person name="Deng C."/>
            <person name="Zhou C."/>
            <person name="Fan Y."/>
            <person name="Li X."/>
            <person name="Huang L."/>
            <person name="Hu Y."/>
            <person name="Liang C."/>
            <person name="Hu X."/>
            <person name="Xu J."/>
            <person name="Yu X."/>
        </authorList>
    </citation>
    <scope>NUCLEOTIDE SEQUENCE [LARGE SCALE GENOMIC DNA]</scope>
    <source>
        <strain evidence="7">Henan</strain>
    </source>
</reference>
<protein>
    <recommendedName>
        <fullName evidence="6">GDT1 family protein</fullName>
    </recommendedName>
</protein>
<evidence type="ECO:0000313" key="8">
    <source>
        <dbReference type="Proteomes" id="UP000008909"/>
    </source>
</evidence>
<dbReference type="GO" id="GO:0032468">
    <property type="term" value="P:Golgi calcium ion homeostasis"/>
    <property type="evidence" value="ECO:0007669"/>
    <property type="project" value="TreeGrafter"/>
</dbReference>
<evidence type="ECO:0000256" key="1">
    <source>
        <dbReference type="ARBA" id="ARBA00004141"/>
    </source>
</evidence>
<evidence type="ECO:0000256" key="5">
    <source>
        <dbReference type="ARBA" id="ARBA00023136"/>
    </source>
</evidence>
<keyword evidence="5 6" id="KW-0472">Membrane</keyword>
<accession>G7Y836</accession>
<sequence length="162" mass="17786">MKMIYDGRLTVWVASILSAYQMSPTDTQDEYEEVKLQLAQSNSTDLEMGKTDSSQLSSTRETVRYTMKRIFSPILAEAFILTFLAEWGDRSQLTTIVLAATKSVSGVIVGGILGHAVCTGLAVLVGRFVAQRIPVKWLTYIGGTTFLLFGIFTFLGDPDSNS</sequence>
<name>G7Y836_CLOSI</name>
<evidence type="ECO:0000256" key="4">
    <source>
        <dbReference type="ARBA" id="ARBA00022989"/>
    </source>
</evidence>
<dbReference type="InterPro" id="IPR001727">
    <property type="entry name" value="GDT1-like"/>
</dbReference>
<dbReference type="GO" id="GO:0016020">
    <property type="term" value="C:membrane"/>
    <property type="evidence" value="ECO:0007669"/>
    <property type="project" value="UniProtKB-SubCell"/>
</dbReference>
<dbReference type="Pfam" id="PF01169">
    <property type="entry name" value="GDT1"/>
    <property type="match status" value="1"/>
</dbReference>
<dbReference type="PANTHER" id="PTHR12608:SF1">
    <property type="entry name" value="TRANSMEMBRANE PROTEIN 165"/>
    <property type="match status" value="1"/>
</dbReference>
<dbReference type="EMBL" id="DF142932">
    <property type="protein sequence ID" value="GAA49121.1"/>
    <property type="molecule type" value="Genomic_DNA"/>
</dbReference>
<keyword evidence="8" id="KW-1185">Reference proteome</keyword>
<comment type="caution">
    <text evidence="6">Lacks conserved residue(s) required for the propagation of feature annotation.</text>
</comment>
<reference key="2">
    <citation type="submission" date="2011-10" db="EMBL/GenBank/DDBJ databases">
        <title>The genome and transcriptome sequence of Clonorchis sinensis provide insights into the carcinogenic liver fluke.</title>
        <authorList>
            <person name="Wang X."/>
            <person name="Huang Y."/>
            <person name="Chen W."/>
            <person name="Liu H."/>
            <person name="Guo L."/>
            <person name="Chen Y."/>
            <person name="Luo F."/>
            <person name="Zhou W."/>
            <person name="Sun J."/>
            <person name="Mao Q."/>
            <person name="Liang P."/>
            <person name="Zhou C."/>
            <person name="Tian Y."/>
            <person name="Men J."/>
            <person name="Lv X."/>
            <person name="Huang L."/>
            <person name="Zhou J."/>
            <person name="Hu Y."/>
            <person name="Li R."/>
            <person name="Zhang F."/>
            <person name="Lei H."/>
            <person name="Li X."/>
            <person name="Hu X."/>
            <person name="Liang C."/>
            <person name="Xu J."/>
            <person name="Wu Z."/>
            <person name="Yu X."/>
        </authorList>
    </citation>
    <scope>NUCLEOTIDE SEQUENCE</scope>
    <source>
        <strain>Henan</strain>
    </source>
</reference>
<feature type="transmembrane region" description="Helical" evidence="6">
    <location>
        <begin position="137"/>
        <end position="156"/>
    </location>
</feature>